<dbReference type="GO" id="GO:0004519">
    <property type="term" value="F:endonuclease activity"/>
    <property type="evidence" value="ECO:0007669"/>
    <property type="project" value="UniProtKB-KW"/>
</dbReference>
<dbReference type="GO" id="GO:0005737">
    <property type="term" value="C:cytoplasm"/>
    <property type="evidence" value="ECO:0007669"/>
    <property type="project" value="UniProtKB-ARBA"/>
</dbReference>
<evidence type="ECO:0000256" key="5">
    <source>
        <dbReference type="ARBA" id="ARBA00022759"/>
    </source>
</evidence>
<evidence type="ECO:0000256" key="2">
    <source>
        <dbReference type="ARBA" id="ARBA00022679"/>
    </source>
</evidence>
<dbReference type="SUPFAM" id="SSF56672">
    <property type="entry name" value="DNA/RNA polymerases"/>
    <property type="match status" value="1"/>
</dbReference>
<dbReference type="PROSITE" id="PS50994">
    <property type="entry name" value="INTEGRASE"/>
    <property type="match status" value="1"/>
</dbReference>
<dbReference type="InterPro" id="IPR001584">
    <property type="entry name" value="Integrase_cat-core"/>
</dbReference>
<gene>
    <name evidence="12" type="ORF">CYNAS_LOCUS18928</name>
</gene>
<dbReference type="InterPro" id="IPR036875">
    <property type="entry name" value="Znf_CCHC_sf"/>
</dbReference>
<dbReference type="GO" id="GO:0015074">
    <property type="term" value="P:DNA integration"/>
    <property type="evidence" value="ECO:0007669"/>
    <property type="project" value="InterPro"/>
</dbReference>
<dbReference type="InterPro" id="IPR050951">
    <property type="entry name" value="Retrovirus_Pol_polyprotein"/>
</dbReference>
<name>A0AA36HAX9_CYLNA</name>
<reference evidence="12" key="1">
    <citation type="submission" date="2023-07" db="EMBL/GenBank/DDBJ databases">
        <authorList>
            <consortium name="CYATHOMIX"/>
        </authorList>
    </citation>
    <scope>NUCLEOTIDE SEQUENCE</scope>
    <source>
        <strain evidence="12">N/A</strain>
    </source>
</reference>
<keyword evidence="5" id="KW-0255">Endonuclease</keyword>
<dbReference type="SUPFAM" id="SSF57756">
    <property type="entry name" value="Retrovirus zinc finger-like domains"/>
    <property type="match status" value="1"/>
</dbReference>
<dbReference type="SUPFAM" id="SSF53098">
    <property type="entry name" value="Ribonuclease H-like"/>
    <property type="match status" value="1"/>
</dbReference>
<keyword evidence="8" id="KW-0863">Zinc-finger</keyword>
<dbReference type="GO" id="GO:0008270">
    <property type="term" value="F:zinc ion binding"/>
    <property type="evidence" value="ECO:0007669"/>
    <property type="project" value="UniProtKB-KW"/>
</dbReference>
<dbReference type="GO" id="GO:0003676">
    <property type="term" value="F:nucleic acid binding"/>
    <property type="evidence" value="ECO:0007669"/>
    <property type="project" value="InterPro"/>
</dbReference>
<dbReference type="Proteomes" id="UP001176961">
    <property type="component" value="Unassembled WGS sequence"/>
</dbReference>
<dbReference type="InterPro" id="IPR043502">
    <property type="entry name" value="DNA/RNA_pol_sf"/>
</dbReference>
<evidence type="ECO:0000256" key="7">
    <source>
        <dbReference type="ARBA" id="ARBA00022918"/>
    </source>
</evidence>
<dbReference type="InterPro" id="IPR036397">
    <property type="entry name" value="RNaseH_sf"/>
</dbReference>
<dbReference type="InterPro" id="IPR012337">
    <property type="entry name" value="RNaseH-like_sf"/>
</dbReference>
<keyword evidence="7" id="KW-0695">RNA-directed DNA polymerase</keyword>
<dbReference type="AlphaFoldDB" id="A0AA36HAX9"/>
<dbReference type="GO" id="GO:0003964">
    <property type="term" value="F:RNA-directed DNA polymerase activity"/>
    <property type="evidence" value="ECO:0007669"/>
    <property type="project" value="UniProtKB-KW"/>
</dbReference>
<dbReference type="PROSITE" id="PS50158">
    <property type="entry name" value="ZF_CCHC"/>
    <property type="match status" value="1"/>
</dbReference>
<dbReference type="InterPro" id="IPR041588">
    <property type="entry name" value="Integrase_H2C2"/>
</dbReference>
<dbReference type="EC" id="2.7.7.49" evidence="1"/>
<protein>
    <recommendedName>
        <fullName evidence="1">RNA-directed DNA polymerase</fullName>
        <ecNumber evidence="1">2.7.7.49</ecNumber>
    </recommendedName>
</protein>
<evidence type="ECO:0000313" key="13">
    <source>
        <dbReference type="Proteomes" id="UP001176961"/>
    </source>
</evidence>
<evidence type="ECO:0000256" key="3">
    <source>
        <dbReference type="ARBA" id="ARBA00022695"/>
    </source>
</evidence>
<comment type="caution">
    <text evidence="12">The sequence shown here is derived from an EMBL/GenBank/DDBJ whole genome shotgun (WGS) entry which is preliminary data.</text>
</comment>
<evidence type="ECO:0000256" key="6">
    <source>
        <dbReference type="ARBA" id="ARBA00022801"/>
    </source>
</evidence>
<sequence>MPGKSCRRADRPREAVAEAERVENLLAEASRDRLIHPSQVSQPVTEPMEQRPQDNMANGIFCYNCGGRGHTIPECPSRRRQRQQTETTPLQPGTETKALSQSQQKWSPTHIELFAMVSALRFFKATIYGHLTRIFSDHRPLTYLLKHNKTHDNLARWVVELQSYNITIEYLKGSSNVVADCLSRSVNPQTQFQDNTPESEDIVEFPMCLAVQGYRLRSLQPTNSSLVTPIAIKPYDALLEQKRDPVCSPIMSFLETGQFPDNASETDKAQWLRLAEDCHLRANGCLYHLTKSPHRPDAIIEQLFLPEKLREPVFHAMHTSATAGGHFNWRKTLAKIARKYFWPHMSEQIFALSKACDSCQRKRAQAFNREKLLPVVTTTVFDKVYMDLTGPLHTSESGNKYVLALLDHFSKYVITAPLPDCSAVTVAHAIMTECILKFGVMTQLISDNASYFKGELISEIGRLLRIGRYFTTPYHHEGNGA</sequence>
<feature type="region of interest" description="Disordered" evidence="9">
    <location>
        <begin position="73"/>
        <end position="103"/>
    </location>
</feature>
<keyword evidence="6" id="KW-0378">Hydrolase</keyword>
<evidence type="ECO:0000256" key="4">
    <source>
        <dbReference type="ARBA" id="ARBA00022722"/>
    </source>
</evidence>
<dbReference type="GO" id="GO:0016787">
    <property type="term" value="F:hydrolase activity"/>
    <property type="evidence" value="ECO:0007669"/>
    <property type="project" value="UniProtKB-KW"/>
</dbReference>
<proteinExistence type="predicted"/>
<keyword evidence="4" id="KW-0540">Nuclease</keyword>
<evidence type="ECO:0000259" key="10">
    <source>
        <dbReference type="PROSITE" id="PS50158"/>
    </source>
</evidence>
<evidence type="ECO:0000313" key="12">
    <source>
        <dbReference type="EMBL" id="CAJ0606945.1"/>
    </source>
</evidence>
<keyword evidence="8" id="KW-0862">Zinc</keyword>
<dbReference type="FunFam" id="1.10.340.70:FF:000001">
    <property type="entry name" value="Retrovirus-related Pol polyprotein from transposon gypsy-like Protein"/>
    <property type="match status" value="1"/>
</dbReference>
<organism evidence="12 13">
    <name type="scientific">Cylicocyclus nassatus</name>
    <name type="common">Nematode worm</name>
    <dbReference type="NCBI Taxonomy" id="53992"/>
    <lineage>
        <taxon>Eukaryota</taxon>
        <taxon>Metazoa</taxon>
        <taxon>Ecdysozoa</taxon>
        <taxon>Nematoda</taxon>
        <taxon>Chromadorea</taxon>
        <taxon>Rhabditida</taxon>
        <taxon>Rhabditina</taxon>
        <taxon>Rhabditomorpha</taxon>
        <taxon>Strongyloidea</taxon>
        <taxon>Strongylidae</taxon>
        <taxon>Cylicocyclus</taxon>
    </lineage>
</organism>
<dbReference type="Pfam" id="PF17917">
    <property type="entry name" value="RT_RNaseH"/>
    <property type="match status" value="1"/>
</dbReference>
<dbReference type="GO" id="GO:0042575">
    <property type="term" value="C:DNA polymerase complex"/>
    <property type="evidence" value="ECO:0007669"/>
    <property type="project" value="UniProtKB-ARBA"/>
</dbReference>
<dbReference type="Pfam" id="PF17921">
    <property type="entry name" value="Integrase_H2C2"/>
    <property type="match status" value="1"/>
</dbReference>
<dbReference type="InterPro" id="IPR041373">
    <property type="entry name" value="RT_RNaseH"/>
</dbReference>
<keyword evidence="3" id="KW-0548">Nucleotidyltransferase</keyword>
<dbReference type="Gene3D" id="4.10.60.10">
    <property type="entry name" value="Zinc finger, CCHC-type"/>
    <property type="match status" value="1"/>
</dbReference>
<evidence type="ECO:0000256" key="8">
    <source>
        <dbReference type="PROSITE-ProRule" id="PRU00047"/>
    </source>
</evidence>
<dbReference type="PANTHER" id="PTHR37984:SF5">
    <property type="entry name" value="PROTEIN NYNRIN-LIKE"/>
    <property type="match status" value="1"/>
</dbReference>
<keyword evidence="8" id="KW-0479">Metal-binding</keyword>
<dbReference type="EMBL" id="CATQJL010000316">
    <property type="protein sequence ID" value="CAJ0606945.1"/>
    <property type="molecule type" value="Genomic_DNA"/>
</dbReference>
<dbReference type="Pfam" id="PF00098">
    <property type="entry name" value="zf-CCHC"/>
    <property type="match status" value="1"/>
</dbReference>
<feature type="domain" description="Integrase catalytic" evidence="11">
    <location>
        <begin position="370"/>
        <end position="481"/>
    </location>
</feature>
<dbReference type="GO" id="GO:0019899">
    <property type="term" value="F:enzyme binding"/>
    <property type="evidence" value="ECO:0007669"/>
    <property type="project" value="UniProtKB-ARBA"/>
</dbReference>
<dbReference type="Gene3D" id="3.30.420.10">
    <property type="entry name" value="Ribonuclease H-like superfamily/Ribonuclease H"/>
    <property type="match status" value="1"/>
</dbReference>
<dbReference type="PANTHER" id="PTHR37984">
    <property type="entry name" value="PROTEIN CBG26694"/>
    <property type="match status" value="1"/>
</dbReference>
<dbReference type="SMART" id="SM00343">
    <property type="entry name" value="ZnF_C2HC"/>
    <property type="match status" value="1"/>
</dbReference>
<keyword evidence="13" id="KW-1185">Reference proteome</keyword>
<evidence type="ECO:0000256" key="1">
    <source>
        <dbReference type="ARBA" id="ARBA00012493"/>
    </source>
</evidence>
<accession>A0AA36HAX9</accession>
<keyword evidence="2" id="KW-0808">Transferase</keyword>
<dbReference type="Gene3D" id="1.10.340.70">
    <property type="match status" value="1"/>
</dbReference>
<dbReference type="CDD" id="cd09274">
    <property type="entry name" value="RNase_HI_RT_Ty3"/>
    <property type="match status" value="1"/>
</dbReference>
<evidence type="ECO:0000256" key="9">
    <source>
        <dbReference type="SAM" id="MobiDB-lite"/>
    </source>
</evidence>
<feature type="compositionally biased region" description="Polar residues" evidence="9">
    <location>
        <begin position="85"/>
        <end position="103"/>
    </location>
</feature>
<feature type="region of interest" description="Disordered" evidence="9">
    <location>
        <begin position="26"/>
        <end position="52"/>
    </location>
</feature>
<feature type="domain" description="CCHC-type" evidence="10">
    <location>
        <begin position="62"/>
        <end position="77"/>
    </location>
</feature>
<evidence type="ECO:0000259" key="11">
    <source>
        <dbReference type="PROSITE" id="PS50994"/>
    </source>
</evidence>
<feature type="compositionally biased region" description="Basic and acidic residues" evidence="9">
    <location>
        <begin position="26"/>
        <end position="35"/>
    </location>
</feature>
<dbReference type="InterPro" id="IPR001878">
    <property type="entry name" value="Znf_CCHC"/>
</dbReference>